<dbReference type="Gene3D" id="3.20.20.30">
    <property type="entry name" value="Luciferase-like domain"/>
    <property type="match status" value="1"/>
</dbReference>
<dbReference type="CDD" id="cd01097">
    <property type="entry name" value="Tetrahydromethanopterin_reductase"/>
    <property type="match status" value="1"/>
</dbReference>
<evidence type="ECO:0000313" key="2">
    <source>
        <dbReference type="EMBL" id="PLW82716.1"/>
    </source>
</evidence>
<evidence type="ECO:0000259" key="1">
    <source>
        <dbReference type="Pfam" id="PF00296"/>
    </source>
</evidence>
<comment type="caution">
    <text evidence="2">The sequence shown here is derived from an EMBL/GenBank/DDBJ whole genome shotgun (WGS) entry which is preliminary data.</text>
</comment>
<feature type="domain" description="Luciferase-like" evidence="1">
    <location>
        <begin position="13"/>
        <end position="306"/>
    </location>
</feature>
<dbReference type="InterPro" id="IPR050564">
    <property type="entry name" value="F420-G6PD/mer"/>
</dbReference>
<sequence length="341" mass="37068">MKIDGPFYAQLGGAAAEARRLAAIGYDGVYTLEGSWDPFLPLALAAEHAPGMDIATGIAVAFPRNPMHLAYQAWDLQTYSQGRFLLGIGSQIKTHIEKRFGIDFDPPASRMRDYILALRAIFSCWQDGVPLAYEGRFYRHTLMTPMFNPGPNAFGVPPILLGALGPKMTELAGEVADGLIVHPFNNERFLRDHALPAVDRGLVLGGRARADFTLQVNAIVITGTSDAQRSAATASVRQLLGFYGSTPAYIPPMAALGYAELQPELNRLSKRGEWDALGAHIDEEFLDGFCVQGHPGDIAGRLLARYGDCADRLAIYAPYAADDGMWRDIISDIRRLSSAAA</sequence>
<dbReference type="SUPFAM" id="SSF51679">
    <property type="entry name" value="Bacterial luciferase-like"/>
    <property type="match status" value="1"/>
</dbReference>
<dbReference type="InterPro" id="IPR019919">
    <property type="entry name" value="Lucif-like_OxRdtase_MSMEG_2256"/>
</dbReference>
<dbReference type="OrthoDB" id="7332380at2"/>
<dbReference type="Pfam" id="PF00296">
    <property type="entry name" value="Bac_luciferase"/>
    <property type="match status" value="1"/>
</dbReference>
<dbReference type="Proteomes" id="UP000234845">
    <property type="component" value="Unassembled WGS sequence"/>
</dbReference>
<dbReference type="RefSeq" id="WP_101521184.1">
    <property type="nucleotide sequence ID" value="NZ_PKLZ01000007.1"/>
</dbReference>
<accession>A0A2N5Y2U9</accession>
<protein>
    <submittedName>
        <fullName evidence="2">LLM class F420-dependent oxidoreductase</fullName>
    </submittedName>
</protein>
<name>A0A2N5Y2U9_9GAMM</name>
<dbReference type="InterPro" id="IPR036661">
    <property type="entry name" value="Luciferase-like_sf"/>
</dbReference>
<dbReference type="GO" id="GO:0016705">
    <property type="term" value="F:oxidoreductase activity, acting on paired donors, with incorporation or reduction of molecular oxygen"/>
    <property type="evidence" value="ECO:0007669"/>
    <property type="project" value="InterPro"/>
</dbReference>
<keyword evidence="3" id="KW-1185">Reference proteome</keyword>
<evidence type="ECO:0000313" key="3">
    <source>
        <dbReference type="Proteomes" id="UP000234845"/>
    </source>
</evidence>
<dbReference type="InterPro" id="IPR011251">
    <property type="entry name" value="Luciferase-like_dom"/>
</dbReference>
<dbReference type="PANTHER" id="PTHR43244:SF2">
    <property type="entry name" value="CONSERVED HYPOTHETICAL ALANINE AND PROLINE-RICH PROTEIN"/>
    <property type="match status" value="1"/>
</dbReference>
<reference evidence="3" key="1">
    <citation type="submission" date="2017-11" db="EMBL/GenBank/DDBJ databases">
        <title>The draft genome sequence of Chromatocurvus sp. F02.</title>
        <authorList>
            <person name="Du Z.-J."/>
            <person name="Chang Y.-Q."/>
        </authorList>
    </citation>
    <scope>NUCLEOTIDE SEQUENCE [LARGE SCALE GENOMIC DNA]</scope>
    <source>
        <strain evidence="3">F02</strain>
    </source>
</reference>
<dbReference type="PANTHER" id="PTHR43244">
    <property type="match status" value="1"/>
</dbReference>
<gene>
    <name evidence="2" type="ORF">CWI75_09065</name>
</gene>
<dbReference type="EMBL" id="PKLZ01000007">
    <property type="protein sequence ID" value="PLW82716.1"/>
    <property type="molecule type" value="Genomic_DNA"/>
</dbReference>
<proteinExistence type="predicted"/>
<dbReference type="NCBIfam" id="TIGR03617">
    <property type="entry name" value="F420_MSMEG_2256"/>
    <property type="match status" value="1"/>
</dbReference>
<dbReference type="AlphaFoldDB" id="A0A2N5Y2U9"/>
<organism evidence="2 3">
    <name type="scientific">Kineobactrum sediminis</name>
    <dbReference type="NCBI Taxonomy" id="1905677"/>
    <lineage>
        <taxon>Bacteria</taxon>
        <taxon>Pseudomonadati</taxon>
        <taxon>Pseudomonadota</taxon>
        <taxon>Gammaproteobacteria</taxon>
        <taxon>Cellvibrionales</taxon>
        <taxon>Halieaceae</taxon>
        <taxon>Kineobactrum</taxon>
    </lineage>
</organism>